<dbReference type="Proteomes" id="UP000886100">
    <property type="component" value="Unassembled WGS sequence"/>
</dbReference>
<comment type="caution">
    <text evidence="1">The sequence shown here is derived from an EMBL/GenBank/DDBJ whole genome shotgun (WGS) entry which is preliminary data.</text>
</comment>
<dbReference type="EMBL" id="DROM01000120">
    <property type="protein sequence ID" value="HHH12964.1"/>
    <property type="molecule type" value="Genomic_DNA"/>
</dbReference>
<dbReference type="Pfam" id="PF03695">
    <property type="entry name" value="UPF0149"/>
    <property type="match status" value="1"/>
</dbReference>
<evidence type="ECO:0000313" key="1">
    <source>
        <dbReference type="EMBL" id="HHH12964.1"/>
    </source>
</evidence>
<accession>A0A7C5N3E0</accession>
<dbReference type="Gene3D" id="1.20.120.740">
    <property type="entry name" value="YgfB uncharacterised protein family UPF0149, PF03695"/>
    <property type="match status" value="1"/>
</dbReference>
<protein>
    <submittedName>
        <fullName evidence="1">YecA family protein</fullName>
    </submittedName>
</protein>
<dbReference type="NCBIfam" id="TIGR02292">
    <property type="entry name" value="ygfB_yecA"/>
    <property type="match status" value="1"/>
</dbReference>
<sequence>MSWPGDAELERLEAFLLDHMESAGSMPLDAAHGFLTAVVSGPRQILPEAWLPRVLGDIRFGSEAEAEAILGILMNLYNATLAELEAGSYQPILLSVEREDGSLPLPYGWCEGYLVGWNFHGEAVLDTMVEEQEAAALMGPVVAFLMYDEAQLMDPPDVEAHRATVAELGPSAVGLYRWWLPRRELPAGNA</sequence>
<gene>
    <name evidence="1" type="ORF">ENJ98_01895</name>
</gene>
<dbReference type="InterPro" id="IPR011978">
    <property type="entry name" value="YgfB-like"/>
</dbReference>
<dbReference type="SUPFAM" id="SSF101327">
    <property type="entry name" value="YgfB-like"/>
    <property type="match status" value="1"/>
</dbReference>
<dbReference type="AlphaFoldDB" id="A0A7C5N3E0"/>
<dbReference type="InterPro" id="IPR036255">
    <property type="entry name" value="YgfB-like_sf"/>
</dbReference>
<organism evidence="1">
    <name type="scientific">Thiolapillus brandeum</name>
    <dbReference type="NCBI Taxonomy" id="1076588"/>
    <lineage>
        <taxon>Bacteria</taxon>
        <taxon>Pseudomonadati</taxon>
        <taxon>Pseudomonadota</taxon>
        <taxon>Gammaproteobacteria</taxon>
        <taxon>Chromatiales</taxon>
        <taxon>Sedimenticolaceae</taxon>
        <taxon>Thiolapillus</taxon>
    </lineage>
</organism>
<reference evidence="1" key="1">
    <citation type="journal article" date="2020" name="mSystems">
        <title>Genome- and Community-Level Interaction Insights into Carbon Utilization and Element Cycling Functions of Hydrothermarchaeota in Hydrothermal Sediment.</title>
        <authorList>
            <person name="Zhou Z."/>
            <person name="Liu Y."/>
            <person name="Xu W."/>
            <person name="Pan J."/>
            <person name="Luo Z.H."/>
            <person name="Li M."/>
        </authorList>
    </citation>
    <scope>NUCLEOTIDE SEQUENCE [LARGE SCALE GENOMIC DNA]</scope>
    <source>
        <strain evidence="1">HyVt-535</strain>
    </source>
</reference>
<proteinExistence type="predicted"/>
<name>A0A7C5N3E0_9GAMM</name>